<feature type="compositionally biased region" description="Basic and acidic residues" evidence="1">
    <location>
        <begin position="21"/>
        <end position="41"/>
    </location>
</feature>
<evidence type="ECO:0000313" key="2">
    <source>
        <dbReference type="EMBL" id="SDP85881.1"/>
    </source>
</evidence>
<name>A0A1H0W5Z2_9BACI</name>
<sequence length="41" mass="4917">MPNLNDNKYRKIQSESQKQGKSYDEYAAELEKNKQEAQKRK</sequence>
<protein>
    <submittedName>
        <fullName evidence="2">Uncharacterized protein</fullName>
    </submittedName>
</protein>
<dbReference type="EMBL" id="FNJU01000009">
    <property type="protein sequence ID" value="SDP85881.1"/>
    <property type="molecule type" value="Genomic_DNA"/>
</dbReference>
<dbReference type="AlphaFoldDB" id="A0A1H0W5Z2"/>
<evidence type="ECO:0000256" key="1">
    <source>
        <dbReference type="SAM" id="MobiDB-lite"/>
    </source>
</evidence>
<dbReference type="RefSeq" id="WP_274380243.1">
    <property type="nucleotide sequence ID" value="NZ_FNJU01000009.1"/>
</dbReference>
<accession>A0A1H0W5Z2</accession>
<reference evidence="3" key="1">
    <citation type="submission" date="2016-10" db="EMBL/GenBank/DDBJ databases">
        <authorList>
            <person name="Varghese N."/>
            <person name="Submissions S."/>
        </authorList>
    </citation>
    <scope>NUCLEOTIDE SEQUENCE [LARGE SCALE GENOMIC DNA]</scope>
    <source>
        <strain evidence="3">IBRC-M10078</strain>
    </source>
</reference>
<dbReference type="Proteomes" id="UP000199159">
    <property type="component" value="Unassembled WGS sequence"/>
</dbReference>
<proteinExistence type="predicted"/>
<organism evidence="2 3">
    <name type="scientific">Litchfieldia salsa</name>
    <dbReference type="NCBI Taxonomy" id="930152"/>
    <lineage>
        <taxon>Bacteria</taxon>
        <taxon>Bacillati</taxon>
        <taxon>Bacillota</taxon>
        <taxon>Bacilli</taxon>
        <taxon>Bacillales</taxon>
        <taxon>Bacillaceae</taxon>
        <taxon>Litchfieldia</taxon>
    </lineage>
</organism>
<evidence type="ECO:0000313" key="3">
    <source>
        <dbReference type="Proteomes" id="UP000199159"/>
    </source>
</evidence>
<feature type="region of interest" description="Disordered" evidence="1">
    <location>
        <begin position="1"/>
        <end position="41"/>
    </location>
</feature>
<gene>
    <name evidence="2" type="ORF">SAMN05216565_10981</name>
</gene>
<keyword evidence="3" id="KW-1185">Reference proteome</keyword>